<keyword evidence="1" id="KW-0812">Transmembrane</keyword>
<sequence>MTPNAPSTFNNMLLIAGFECRKFLFNLRGIIALIAFALVWGMLLLYPIQGASTLLMQPNIKDLIDGLLGSQALNVLFDWPVAEMAIFWCFALYLFPMFSILIAADQFSSDKSRGTLRFYTLRTSKDSLLFGRFLGQILIQGLLILLTILATIALALTRDIGLLLPALTSGALVGVNLVIVILPFTAVMTLLSLYANTARQAMVLATILWTVVSIALLILGNQSSLFEGLQWILPGAQLSNMVNTNGLQSFAYAPIPLLQTAFALFLGRVYIQRSQL</sequence>
<accession>A0A220UN39</accession>
<feature type="transmembrane region" description="Helical" evidence="1">
    <location>
        <begin position="30"/>
        <end position="48"/>
    </location>
</feature>
<gene>
    <name evidence="2" type="ORF">CF168_12625</name>
</gene>
<protein>
    <submittedName>
        <fullName evidence="2">ABC transporter</fullName>
    </submittedName>
</protein>
<dbReference type="Proteomes" id="UP000198367">
    <property type="component" value="Chromosome"/>
</dbReference>
<evidence type="ECO:0000313" key="2">
    <source>
        <dbReference type="EMBL" id="ASK69644.1"/>
    </source>
</evidence>
<dbReference type="Pfam" id="PF12679">
    <property type="entry name" value="ABC2_membrane_2"/>
    <property type="match status" value="1"/>
</dbReference>
<dbReference type="GO" id="GO:0140359">
    <property type="term" value="F:ABC-type transporter activity"/>
    <property type="evidence" value="ECO:0007669"/>
    <property type="project" value="InterPro"/>
</dbReference>
<evidence type="ECO:0000313" key="3">
    <source>
        <dbReference type="Proteomes" id="UP000198367"/>
    </source>
</evidence>
<keyword evidence="3" id="KW-1185">Reference proteome</keyword>
<feature type="transmembrane region" description="Helical" evidence="1">
    <location>
        <begin position="129"/>
        <end position="156"/>
    </location>
</feature>
<feature type="transmembrane region" description="Helical" evidence="1">
    <location>
        <begin position="162"/>
        <end position="194"/>
    </location>
</feature>
<dbReference type="GO" id="GO:0005886">
    <property type="term" value="C:plasma membrane"/>
    <property type="evidence" value="ECO:0007669"/>
    <property type="project" value="UniProtKB-SubCell"/>
</dbReference>
<name>A0A220UN39_9GAMM</name>
<reference evidence="2 3" key="1">
    <citation type="submission" date="2017-07" db="EMBL/GenBank/DDBJ databases">
        <title>Phenotypical and genomic characterization of a clinical isolate of Shewanella bicestrii sp. nov. producing an extended-spectrum beta-lactamase and a new oxacillinase variant.</title>
        <authorList>
            <person name="Jousset A.B."/>
            <person name="Bonnin R.A."/>
            <person name="Girlich D."/>
            <person name="Dabos L."/>
            <person name="Potron A."/>
            <person name="Dortet L."/>
            <person name="Glaser P."/>
            <person name="Naas T."/>
        </authorList>
    </citation>
    <scope>NUCLEOTIDE SEQUENCE [LARGE SCALE GENOMIC DNA]</scope>
    <source>
        <strain evidence="2 3">JAB-1</strain>
    </source>
</reference>
<evidence type="ECO:0000256" key="1">
    <source>
        <dbReference type="SAM" id="Phobius"/>
    </source>
</evidence>
<dbReference type="KEGG" id="sbj:CF168_12625"/>
<dbReference type="RefSeq" id="WP_089068033.1">
    <property type="nucleotide sequence ID" value="NZ_CP022358.1"/>
</dbReference>
<feature type="transmembrane region" description="Helical" evidence="1">
    <location>
        <begin position="250"/>
        <end position="271"/>
    </location>
</feature>
<dbReference type="EMBL" id="CP022358">
    <property type="protein sequence ID" value="ASK69644.1"/>
    <property type="molecule type" value="Genomic_DNA"/>
</dbReference>
<keyword evidence="1" id="KW-0472">Membrane</keyword>
<feature type="transmembrane region" description="Helical" evidence="1">
    <location>
        <begin position="85"/>
        <end position="108"/>
    </location>
</feature>
<organism evidence="2 3">
    <name type="scientific">Shewanella bicestrii</name>
    <dbReference type="NCBI Taxonomy" id="2018305"/>
    <lineage>
        <taxon>Bacteria</taxon>
        <taxon>Pseudomonadati</taxon>
        <taxon>Pseudomonadota</taxon>
        <taxon>Gammaproteobacteria</taxon>
        <taxon>Alteromonadales</taxon>
        <taxon>Shewanellaceae</taxon>
        <taxon>Shewanella</taxon>
    </lineage>
</organism>
<keyword evidence="1" id="KW-1133">Transmembrane helix</keyword>
<dbReference type="AlphaFoldDB" id="A0A220UN39"/>
<proteinExistence type="predicted"/>
<feature type="transmembrane region" description="Helical" evidence="1">
    <location>
        <begin position="201"/>
        <end position="219"/>
    </location>
</feature>